<evidence type="ECO:0000313" key="7">
    <source>
        <dbReference type="EMBL" id="QSQ14098.1"/>
    </source>
</evidence>
<dbReference type="SUPFAM" id="SSF55846">
    <property type="entry name" value="N-acetylmuramoyl-L-alanine amidase-like"/>
    <property type="match status" value="1"/>
</dbReference>
<protein>
    <recommendedName>
        <fullName evidence="2">N-acetylmuramoyl-L-alanine amidase</fullName>
        <ecNumber evidence="2">3.5.1.28</ecNumber>
    </recommendedName>
</protein>
<evidence type="ECO:0000256" key="1">
    <source>
        <dbReference type="ARBA" id="ARBA00001561"/>
    </source>
</evidence>
<keyword evidence="4" id="KW-0961">Cell wall biogenesis/degradation</keyword>
<reference evidence="7 8" key="1">
    <citation type="submission" date="2021-02" db="EMBL/GenBank/DDBJ databases">
        <title>De Novo genome assembly of isolated myxobacteria.</title>
        <authorList>
            <person name="Stevens D.C."/>
        </authorList>
    </citation>
    <scope>NUCLEOTIDE SEQUENCE [LARGE SCALE GENOMIC DNA]</scope>
    <source>
        <strain evidence="7 8">SCHIC003</strain>
    </source>
</reference>
<evidence type="ECO:0000256" key="4">
    <source>
        <dbReference type="ARBA" id="ARBA00023316"/>
    </source>
</evidence>
<proteinExistence type="predicted"/>
<comment type="catalytic activity">
    <reaction evidence="1">
        <text>Hydrolyzes the link between N-acetylmuramoyl residues and L-amino acid residues in certain cell-wall glycopeptides.</text>
        <dbReference type="EC" id="3.5.1.28"/>
    </reaction>
</comment>
<sequence length="263" mass="28615">MFNPIKRFVSNTLLRPLKDEPRPEPKPTPGASPSPRPDTFEPSKTRPTPSPSPGTPPPGYGTGTAPKGPAPLTPPSTDPSNPTPEMQVRPAKSDRYNDRPAGADIDTIVLHHTADGSDRNSLTTLTGDTDGQGVFKKGEQWLKDKKNGKVSAHYMIGKDGTIFQLVGDQKRAWHAGDGDLRGDGKDVNDRSIGIEIVNEGDGKDGYTEAQYKALEKLVPYLAKRYEVPAGNVVGHKETNPQKKDPSENFDFGRIVRATEKKIQ</sequence>
<feature type="compositionally biased region" description="Basic and acidic residues" evidence="5">
    <location>
        <begin position="16"/>
        <end position="25"/>
    </location>
</feature>
<dbReference type="InterPro" id="IPR036505">
    <property type="entry name" value="Amidase/PGRP_sf"/>
</dbReference>
<evidence type="ECO:0000256" key="3">
    <source>
        <dbReference type="ARBA" id="ARBA00022801"/>
    </source>
</evidence>
<feature type="region of interest" description="Disordered" evidence="5">
    <location>
        <begin position="1"/>
        <end position="105"/>
    </location>
</feature>
<dbReference type="Pfam" id="PF01510">
    <property type="entry name" value="Amidase_2"/>
    <property type="match status" value="1"/>
</dbReference>
<dbReference type="SMART" id="SM00644">
    <property type="entry name" value="Ami_2"/>
    <property type="match status" value="1"/>
</dbReference>
<evidence type="ECO:0000313" key="8">
    <source>
        <dbReference type="Proteomes" id="UP000663090"/>
    </source>
</evidence>
<dbReference type="Gene3D" id="3.40.80.10">
    <property type="entry name" value="Peptidoglycan recognition protein-like"/>
    <property type="match status" value="1"/>
</dbReference>
<feature type="domain" description="N-acetylmuramoyl-L-alanine amidase" evidence="6">
    <location>
        <begin position="93"/>
        <end position="246"/>
    </location>
</feature>
<evidence type="ECO:0000256" key="5">
    <source>
        <dbReference type="SAM" id="MobiDB-lite"/>
    </source>
</evidence>
<dbReference type="RefSeq" id="WP_206715892.1">
    <property type="nucleotide sequence ID" value="NZ_CP071091.1"/>
</dbReference>
<feature type="compositionally biased region" description="Pro residues" evidence="5">
    <location>
        <begin position="48"/>
        <end position="59"/>
    </location>
</feature>
<feature type="compositionally biased region" description="Pro residues" evidence="5">
    <location>
        <begin position="26"/>
        <end position="36"/>
    </location>
</feature>
<keyword evidence="3" id="KW-0378">Hydrolase</keyword>
<feature type="compositionally biased region" description="Pro residues" evidence="5">
    <location>
        <begin position="68"/>
        <end position="77"/>
    </location>
</feature>
<accession>A0ABX7N6L8</accession>
<dbReference type="InterPro" id="IPR002502">
    <property type="entry name" value="Amidase_domain"/>
</dbReference>
<dbReference type="EMBL" id="CP071091">
    <property type="protein sequence ID" value="QSQ14098.1"/>
    <property type="molecule type" value="Genomic_DNA"/>
</dbReference>
<evidence type="ECO:0000259" key="6">
    <source>
        <dbReference type="SMART" id="SM00644"/>
    </source>
</evidence>
<dbReference type="EC" id="3.5.1.28" evidence="2"/>
<organism evidence="7 8">
    <name type="scientific">Myxococcus landrumensis</name>
    <dbReference type="NCBI Taxonomy" id="2813577"/>
    <lineage>
        <taxon>Bacteria</taxon>
        <taxon>Pseudomonadati</taxon>
        <taxon>Myxococcota</taxon>
        <taxon>Myxococcia</taxon>
        <taxon>Myxococcales</taxon>
        <taxon>Cystobacterineae</taxon>
        <taxon>Myxococcaceae</taxon>
        <taxon>Myxococcus</taxon>
    </lineage>
</organism>
<dbReference type="CDD" id="cd06583">
    <property type="entry name" value="PGRP"/>
    <property type="match status" value="1"/>
</dbReference>
<keyword evidence="8" id="KW-1185">Reference proteome</keyword>
<dbReference type="InterPro" id="IPR051206">
    <property type="entry name" value="NAMLAA_amidase_2"/>
</dbReference>
<dbReference type="Proteomes" id="UP000663090">
    <property type="component" value="Chromosome"/>
</dbReference>
<feature type="region of interest" description="Disordered" evidence="5">
    <location>
        <begin position="232"/>
        <end position="263"/>
    </location>
</feature>
<evidence type="ECO:0000256" key="2">
    <source>
        <dbReference type="ARBA" id="ARBA00011901"/>
    </source>
</evidence>
<dbReference type="PANTHER" id="PTHR30417:SF1">
    <property type="entry name" value="N-ACETYLMURAMOYL-L-ALANINE AMIDASE AMID"/>
    <property type="match status" value="1"/>
</dbReference>
<feature type="compositionally biased region" description="Basic and acidic residues" evidence="5">
    <location>
        <begin position="234"/>
        <end position="246"/>
    </location>
</feature>
<gene>
    <name evidence="7" type="ORF">JY572_38260</name>
</gene>
<name>A0ABX7N6L8_9BACT</name>
<dbReference type="PANTHER" id="PTHR30417">
    <property type="entry name" value="N-ACETYLMURAMOYL-L-ALANINE AMIDASE AMID"/>
    <property type="match status" value="1"/>
</dbReference>